<name>A0A194X7D0_MOLSC</name>
<dbReference type="KEGG" id="psco:LY89DRAFT_783298"/>
<protein>
    <submittedName>
        <fullName evidence="2">Uncharacterized protein</fullName>
    </submittedName>
</protein>
<evidence type="ECO:0000313" key="3">
    <source>
        <dbReference type="Proteomes" id="UP000070700"/>
    </source>
</evidence>
<dbReference type="AlphaFoldDB" id="A0A194X7D0"/>
<accession>A0A194X7D0</accession>
<gene>
    <name evidence="2" type="ORF">LY89DRAFT_783298</name>
</gene>
<feature type="signal peptide" evidence="1">
    <location>
        <begin position="1"/>
        <end position="21"/>
    </location>
</feature>
<dbReference type="GeneID" id="28832390"/>
<feature type="chain" id="PRO_5008267981" evidence="1">
    <location>
        <begin position="22"/>
        <end position="159"/>
    </location>
</feature>
<proteinExistence type="predicted"/>
<sequence>MPSYLFKMIIILLILVPLIPAARDSGRTALKPSNFGVLNYQGTLQGIDVDLNGTIESKTQCCTGSSTAPSPAAILKAINWLLGVPGDCWAPANSCVQLSCTSDSAIVLCNTNSNSVDPSCPSLGSLAQDVYSSCTNGAGICGSQVDSNCYEITNERGSC</sequence>
<dbReference type="InParanoid" id="A0A194X7D0"/>
<reference evidence="2 3" key="1">
    <citation type="submission" date="2015-10" db="EMBL/GenBank/DDBJ databases">
        <title>Full genome of DAOMC 229536 Phialocephala scopiformis, a fungal endophyte of spruce producing the potent anti-insectan compound rugulosin.</title>
        <authorList>
            <consortium name="DOE Joint Genome Institute"/>
            <person name="Walker A.K."/>
            <person name="Frasz S.L."/>
            <person name="Seifert K.A."/>
            <person name="Miller J.D."/>
            <person name="Mondo S.J."/>
            <person name="Labutti K."/>
            <person name="Lipzen A."/>
            <person name="Dockter R."/>
            <person name="Kennedy M."/>
            <person name="Grigoriev I.V."/>
            <person name="Spatafora J.W."/>
        </authorList>
    </citation>
    <scope>NUCLEOTIDE SEQUENCE [LARGE SCALE GENOMIC DNA]</scope>
    <source>
        <strain evidence="2 3">CBS 120377</strain>
    </source>
</reference>
<dbReference type="EMBL" id="KQ947417">
    <property type="protein sequence ID" value="KUJ16078.1"/>
    <property type="molecule type" value="Genomic_DNA"/>
</dbReference>
<dbReference type="Proteomes" id="UP000070700">
    <property type="component" value="Unassembled WGS sequence"/>
</dbReference>
<organism evidence="2 3">
    <name type="scientific">Mollisia scopiformis</name>
    <name type="common">Conifer needle endophyte fungus</name>
    <name type="synonym">Phialocephala scopiformis</name>
    <dbReference type="NCBI Taxonomy" id="149040"/>
    <lineage>
        <taxon>Eukaryota</taxon>
        <taxon>Fungi</taxon>
        <taxon>Dikarya</taxon>
        <taxon>Ascomycota</taxon>
        <taxon>Pezizomycotina</taxon>
        <taxon>Leotiomycetes</taxon>
        <taxon>Helotiales</taxon>
        <taxon>Mollisiaceae</taxon>
        <taxon>Mollisia</taxon>
    </lineage>
</organism>
<keyword evidence="1" id="KW-0732">Signal</keyword>
<keyword evidence="3" id="KW-1185">Reference proteome</keyword>
<evidence type="ECO:0000313" key="2">
    <source>
        <dbReference type="EMBL" id="KUJ16078.1"/>
    </source>
</evidence>
<dbReference type="RefSeq" id="XP_018070433.1">
    <property type="nucleotide sequence ID" value="XM_018222664.1"/>
</dbReference>
<evidence type="ECO:0000256" key="1">
    <source>
        <dbReference type="SAM" id="SignalP"/>
    </source>
</evidence>